<dbReference type="InterPro" id="IPR053136">
    <property type="entry name" value="UTP_pyrophosphatase-like"/>
</dbReference>
<sequence length="226" mass="26381">MPFSVDRIIRSKRKTIALQITEAGELWVRAPYHAKESDIYRVLFKHVAWVEKHLAAARQRKISCPQRLFAEGESFYYLGHTYPLCFSTQTPYPLLFDGATFVMHAGRQAEAARLFEKWYMEQAAAFLPERVAYWAARSGLQGQYVAVKVSRARKRWGSCSSKGSLNFSWRLMMAPIAVVDYVIVHELTHLRHHNHSAAFWQEVERQMPDYALHHRWLRQHGHLLSL</sequence>
<feature type="domain" description="YgjP-like metallopeptidase" evidence="1">
    <location>
        <begin position="14"/>
        <end position="220"/>
    </location>
</feature>
<dbReference type="AlphaFoldDB" id="A0A846MPN3"/>
<dbReference type="InterPro" id="IPR002725">
    <property type="entry name" value="YgjP-like_metallopeptidase"/>
</dbReference>
<comment type="caution">
    <text evidence="2">The sequence shown here is derived from an EMBL/GenBank/DDBJ whole genome shotgun (WGS) entry which is preliminary data.</text>
</comment>
<dbReference type="RefSeq" id="WP_208409629.1">
    <property type="nucleotide sequence ID" value="NZ_JAASRN010000001.1"/>
</dbReference>
<organism evidence="2 3">
    <name type="scientific">Thermonema lapsum</name>
    <dbReference type="NCBI Taxonomy" id="28195"/>
    <lineage>
        <taxon>Bacteria</taxon>
        <taxon>Pseudomonadati</taxon>
        <taxon>Bacteroidota</taxon>
        <taxon>Cytophagia</taxon>
        <taxon>Cytophagales</taxon>
        <taxon>Thermonemataceae</taxon>
        <taxon>Thermonema</taxon>
    </lineage>
</organism>
<evidence type="ECO:0000313" key="2">
    <source>
        <dbReference type="EMBL" id="NIK73504.1"/>
    </source>
</evidence>
<dbReference type="Proteomes" id="UP000537126">
    <property type="component" value="Unassembled WGS sequence"/>
</dbReference>
<dbReference type="Pfam" id="PF01863">
    <property type="entry name" value="YgjP-like"/>
    <property type="match status" value="1"/>
</dbReference>
<evidence type="ECO:0000313" key="3">
    <source>
        <dbReference type="Proteomes" id="UP000537126"/>
    </source>
</evidence>
<name>A0A846MPN3_9BACT</name>
<accession>A0A846MPN3</accession>
<protein>
    <recommendedName>
        <fullName evidence="1">YgjP-like metallopeptidase domain-containing protein</fullName>
    </recommendedName>
</protein>
<dbReference type="EMBL" id="JAASRN010000001">
    <property type="protein sequence ID" value="NIK73504.1"/>
    <property type="molecule type" value="Genomic_DNA"/>
</dbReference>
<dbReference type="Gene3D" id="3.30.2010.10">
    <property type="entry name" value="Metalloproteases ('zincins'), catalytic domain"/>
    <property type="match status" value="1"/>
</dbReference>
<dbReference type="CDD" id="cd07344">
    <property type="entry name" value="M48_yhfN_like"/>
    <property type="match status" value="1"/>
</dbReference>
<dbReference type="PANTHER" id="PTHR30399:SF1">
    <property type="entry name" value="UTP PYROPHOSPHATASE"/>
    <property type="match status" value="1"/>
</dbReference>
<evidence type="ECO:0000259" key="1">
    <source>
        <dbReference type="Pfam" id="PF01863"/>
    </source>
</evidence>
<keyword evidence="3" id="KW-1185">Reference proteome</keyword>
<reference evidence="2 3" key="1">
    <citation type="submission" date="2020-03" db="EMBL/GenBank/DDBJ databases">
        <title>Genomic Encyclopedia of Type Strains, Phase IV (KMG-IV): sequencing the most valuable type-strain genomes for metagenomic binning, comparative biology and taxonomic classification.</title>
        <authorList>
            <person name="Goeker M."/>
        </authorList>
    </citation>
    <scope>NUCLEOTIDE SEQUENCE [LARGE SCALE GENOMIC DNA]</scope>
    <source>
        <strain evidence="2 3">DSM 5718</strain>
    </source>
</reference>
<proteinExistence type="predicted"/>
<dbReference type="PANTHER" id="PTHR30399">
    <property type="entry name" value="UNCHARACTERIZED PROTEIN YGJP"/>
    <property type="match status" value="1"/>
</dbReference>
<gene>
    <name evidence="2" type="ORF">FHS56_000990</name>
</gene>